<dbReference type="InterPro" id="IPR029510">
    <property type="entry name" value="Ald_DH_CS_GLU"/>
</dbReference>
<dbReference type="InterPro" id="IPR016163">
    <property type="entry name" value="Ald_DH_C"/>
</dbReference>
<evidence type="ECO:0000256" key="1">
    <source>
        <dbReference type="ARBA" id="ARBA00009986"/>
    </source>
</evidence>
<dbReference type="Gene3D" id="3.40.605.10">
    <property type="entry name" value="Aldehyde Dehydrogenase, Chain A, domain 1"/>
    <property type="match status" value="1"/>
</dbReference>
<dbReference type="InterPro" id="IPR016161">
    <property type="entry name" value="Ald_DH/histidinol_DH"/>
</dbReference>
<sequence>METVERSQTAIRAPLQECFDRQKQAYFAEPVPSYAQRKQDLLTLKKMLSDNREAVIEAICADYGNRSRHETLFGEIITVTDTINDVIGKLRRWMKVQKRHVDLTMFPGGKNRVIPQPLGVVGIIVPWNFPINLSFIPLAQAFAAGNRAMVKMSENSIHLSRLLIELCPKYFPADKLQFFEETGGVGIEFSQFPFDLLVFTGSGQTGRAVMASAAKNLTPVVLELGGKAPAVIDPDYPTAKAAERILFIKQFNAGQICTNVDYVFVHKTRREEFIAAAKAYVARHCPDIGSVDYTAIIDDRSVQRLENTLEDARSKGATIINLCEQEIDREARKFPLHLVLDTSADMTIRQRETFGPLLMVLEYESPAEVVDYVNAGDRPLALYPFTHKRALSDMYIERIMSGGVTVNDALFHIAQHDMPFGGVGASGMGHYHGYEGFLTFSKLRPIYYQPAFSPMTLLRPPYGKFATRFYNFLVKFKG</sequence>
<dbReference type="SUPFAM" id="SSF53720">
    <property type="entry name" value="ALDH-like"/>
    <property type="match status" value="1"/>
</dbReference>
<evidence type="ECO:0000256" key="6">
    <source>
        <dbReference type="RuleBase" id="RU003345"/>
    </source>
</evidence>
<dbReference type="EMBL" id="JAAWWK010000006">
    <property type="protein sequence ID" value="NKI19129.1"/>
    <property type="molecule type" value="Genomic_DNA"/>
</dbReference>
<dbReference type="PANTHER" id="PTHR43570:SF20">
    <property type="entry name" value="ALDEHYDE DEHYDROGENASE ALDX-RELATED"/>
    <property type="match status" value="1"/>
</dbReference>
<evidence type="ECO:0000256" key="5">
    <source>
        <dbReference type="PROSITE-ProRule" id="PRU10007"/>
    </source>
</evidence>
<accession>A0ABX1GIS9</accession>
<keyword evidence="2 4" id="KW-0560">Oxidoreductase</keyword>
<keyword evidence="9" id="KW-1185">Reference proteome</keyword>
<dbReference type="PROSITE" id="PS00687">
    <property type="entry name" value="ALDEHYDE_DEHYDR_GLU"/>
    <property type="match status" value="1"/>
</dbReference>
<comment type="similarity">
    <text evidence="1 4 6">Belongs to the aldehyde dehydrogenase family.</text>
</comment>
<protein>
    <recommendedName>
        <fullName evidence="4">Aldehyde dehydrogenase</fullName>
    </recommendedName>
</protein>
<evidence type="ECO:0000256" key="3">
    <source>
        <dbReference type="ARBA" id="ARBA00023027"/>
    </source>
</evidence>
<name>A0ABX1GIS9_9GAMM</name>
<dbReference type="Proteomes" id="UP000765845">
    <property type="component" value="Unassembled WGS sequence"/>
</dbReference>
<evidence type="ECO:0000256" key="4">
    <source>
        <dbReference type="PIRNR" id="PIRNR036492"/>
    </source>
</evidence>
<dbReference type="Pfam" id="PF00171">
    <property type="entry name" value="Aldedh"/>
    <property type="match status" value="1"/>
</dbReference>
<keyword evidence="3" id="KW-0520">NAD</keyword>
<organism evidence="8 9">
    <name type="scientific">Spongiibacter thalassae</name>
    <dbReference type="NCBI Taxonomy" id="2721624"/>
    <lineage>
        <taxon>Bacteria</taxon>
        <taxon>Pseudomonadati</taxon>
        <taxon>Pseudomonadota</taxon>
        <taxon>Gammaproteobacteria</taxon>
        <taxon>Cellvibrionales</taxon>
        <taxon>Spongiibacteraceae</taxon>
        <taxon>Spongiibacter</taxon>
    </lineage>
</organism>
<proteinExistence type="inferred from homology"/>
<feature type="active site" evidence="5">
    <location>
        <position position="223"/>
    </location>
</feature>
<dbReference type="InterPro" id="IPR015590">
    <property type="entry name" value="Aldehyde_DH_dom"/>
</dbReference>
<dbReference type="CDD" id="cd07133">
    <property type="entry name" value="ALDH_CALDH_CalB"/>
    <property type="match status" value="1"/>
</dbReference>
<evidence type="ECO:0000313" key="9">
    <source>
        <dbReference type="Proteomes" id="UP000765845"/>
    </source>
</evidence>
<dbReference type="Gene3D" id="3.40.309.10">
    <property type="entry name" value="Aldehyde Dehydrogenase, Chain A, domain 2"/>
    <property type="match status" value="1"/>
</dbReference>
<gene>
    <name evidence="8" type="ORF">HCU74_17115</name>
</gene>
<evidence type="ECO:0000256" key="2">
    <source>
        <dbReference type="ARBA" id="ARBA00023002"/>
    </source>
</evidence>
<feature type="domain" description="Aldehyde dehydrogenase" evidence="7">
    <location>
        <begin position="33"/>
        <end position="443"/>
    </location>
</feature>
<reference evidence="8 9" key="1">
    <citation type="submission" date="2020-04" db="EMBL/GenBank/DDBJ databases">
        <authorList>
            <person name="Yoon J."/>
        </authorList>
    </citation>
    <scope>NUCLEOTIDE SEQUENCE [LARGE SCALE GENOMIC DNA]</scope>
    <source>
        <strain evidence="8 9">KMU-166</strain>
    </source>
</reference>
<evidence type="ECO:0000313" key="8">
    <source>
        <dbReference type="EMBL" id="NKI19129.1"/>
    </source>
</evidence>
<dbReference type="PIRSF" id="PIRSF036492">
    <property type="entry name" value="ALDH"/>
    <property type="match status" value="1"/>
</dbReference>
<comment type="caution">
    <text evidence="8">The sequence shown here is derived from an EMBL/GenBank/DDBJ whole genome shotgun (WGS) entry which is preliminary data.</text>
</comment>
<evidence type="ECO:0000259" key="7">
    <source>
        <dbReference type="Pfam" id="PF00171"/>
    </source>
</evidence>
<dbReference type="InterPro" id="IPR012394">
    <property type="entry name" value="Aldehyde_DH_NAD(P)"/>
</dbReference>
<dbReference type="RefSeq" id="WP_168451625.1">
    <property type="nucleotide sequence ID" value="NZ_JAAWWK010000006.1"/>
</dbReference>
<dbReference type="InterPro" id="IPR016162">
    <property type="entry name" value="Ald_DH_N"/>
</dbReference>
<dbReference type="PANTHER" id="PTHR43570">
    <property type="entry name" value="ALDEHYDE DEHYDROGENASE"/>
    <property type="match status" value="1"/>
</dbReference>